<sequence length="213" mass="21618">MARRDDPQPQAPDIGELVHENADYTLTGEGDPLDAGWVPPDRPIELDGDTVTPAGARAGESHDDRLARELSDDAGPTDAERAGRLVAEHTDAGGGAADDNDAVEVGVDGGAASAEEAAVHRTGGDPLEPVVDDSPVGDPEVAAQLDDGPRAEQAERDAHRDAEGDPIAGRDEEHRDPGGVLDRAAGIDAVPDAAGAAAAASGRDDAGPDGRLS</sequence>
<reference evidence="4" key="1">
    <citation type="journal article" date="2019" name="Int. J. Syst. Evol. Microbiol.">
        <title>The Global Catalogue of Microorganisms (GCM) 10K type strain sequencing project: providing services to taxonomists for standard genome sequencing and annotation.</title>
        <authorList>
            <consortium name="The Broad Institute Genomics Platform"/>
            <consortium name="The Broad Institute Genome Sequencing Center for Infectious Disease"/>
            <person name="Wu L."/>
            <person name="Ma J."/>
        </authorList>
    </citation>
    <scope>NUCLEOTIDE SEQUENCE [LARGE SCALE GENOMIC DNA]</scope>
    <source>
        <strain evidence="4">CCUG 49018</strain>
    </source>
</reference>
<feature type="domain" description="DUF5709" evidence="2">
    <location>
        <begin position="78"/>
        <end position="120"/>
    </location>
</feature>
<name>A0ABW3VRX3_9PSEU</name>
<protein>
    <submittedName>
        <fullName evidence="3">DUF5709 domain-containing protein</fullName>
    </submittedName>
</protein>
<dbReference type="Proteomes" id="UP001597182">
    <property type="component" value="Unassembled WGS sequence"/>
</dbReference>
<dbReference type="RefSeq" id="WP_339121560.1">
    <property type="nucleotide sequence ID" value="NZ_BAABKS010000057.1"/>
</dbReference>
<evidence type="ECO:0000256" key="1">
    <source>
        <dbReference type="SAM" id="MobiDB-lite"/>
    </source>
</evidence>
<dbReference type="Pfam" id="PF18970">
    <property type="entry name" value="DUF5709"/>
    <property type="match status" value="1"/>
</dbReference>
<keyword evidence="4" id="KW-1185">Reference proteome</keyword>
<evidence type="ECO:0000313" key="3">
    <source>
        <dbReference type="EMBL" id="MFD1237922.1"/>
    </source>
</evidence>
<feature type="compositionally biased region" description="Low complexity" evidence="1">
    <location>
        <begin position="184"/>
        <end position="201"/>
    </location>
</feature>
<comment type="caution">
    <text evidence="3">The sequence shown here is derived from an EMBL/GenBank/DDBJ whole genome shotgun (WGS) entry which is preliminary data.</text>
</comment>
<feature type="compositionally biased region" description="Low complexity" evidence="1">
    <location>
        <begin position="103"/>
        <end position="116"/>
    </location>
</feature>
<evidence type="ECO:0000313" key="4">
    <source>
        <dbReference type="Proteomes" id="UP001597182"/>
    </source>
</evidence>
<proteinExistence type="predicted"/>
<dbReference type="InterPro" id="IPR043763">
    <property type="entry name" value="DUF5709"/>
</dbReference>
<organism evidence="3 4">
    <name type="scientific">Pseudonocardia benzenivorans</name>
    <dbReference type="NCBI Taxonomy" id="228005"/>
    <lineage>
        <taxon>Bacteria</taxon>
        <taxon>Bacillati</taxon>
        <taxon>Actinomycetota</taxon>
        <taxon>Actinomycetes</taxon>
        <taxon>Pseudonocardiales</taxon>
        <taxon>Pseudonocardiaceae</taxon>
        <taxon>Pseudonocardia</taxon>
    </lineage>
</organism>
<accession>A0ABW3VRX3</accession>
<feature type="compositionally biased region" description="Basic and acidic residues" evidence="1">
    <location>
        <begin position="202"/>
        <end position="213"/>
    </location>
</feature>
<gene>
    <name evidence="3" type="ORF">ACFQ34_31950</name>
</gene>
<evidence type="ECO:0000259" key="2">
    <source>
        <dbReference type="Pfam" id="PF18970"/>
    </source>
</evidence>
<feature type="compositionally biased region" description="Basic and acidic residues" evidence="1">
    <location>
        <begin position="59"/>
        <end position="71"/>
    </location>
</feature>
<feature type="region of interest" description="Disordered" evidence="1">
    <location>
        <begin position="1"/>
        <end position="213"/>
    </location>
</feature>
<feature type="compositionally biased region" description="Basic and acidic residues" evidence="1">
    <location>
        <begin position="147"/>
        <end position="177"/>
    </location>
</feature>
<feature type="compositionally biased region" description="Basic and acidic residues" evidence="1">
    <location>
        <begin position="78"/>
        <end position="91"/>
    </location>
</feature>
<dbReference type="EMBL" id="JBHTMB010000315">
    <property type="protein sequence ID" value="MFD1237922.1"/>
    <property type="molecule type" value="Genomic_DNA"/>
</dbReference>